<dbReference type="InterPro" id="IPR036273">
    <property type="entry name" value="CRAL/TRIO_N_dom_sf"/>
</dbReference>
<dbReference type="Pfam" id="PF03765">
    <property type="entry name" value="CRAL_TRIO_N"/>
    <property type="match status" value="1"/>
</dbReference>
<dbReference type="Pfam" id="PF00650">
    <property type="entry name" value="CRAL_TRIO"/>
    <property type="match status" value="1"/>
</dbReference>
<evidence type="ECO:0000256" key="13">
    <source>
        <dbReference type="ARBA" id="ARBA00023136"/>
    </source>
</evidence>
<accession>A0ABP1E695</accession>
<dbReference type="EMBL" id="OZ037951">
    <property type="protein sequence ID" value="CAL1715487.1"/>
    <property type="molecule type" value="Genomic_DNA"/>
</dbReference>
<dbReference type="CDD" id="cd00170">
    <property type="entry name" value="SEC14"/>
    <property type="match status" value="1"/>
</dbReference>
<evidence type="ECO:0000256" key="1">
    <source>
        <dbReference type="ARBA" id="ARBA00001970"/>
    </source>
</evidence>
<evidence type="ECO:0000256" key="3">
    <source>
        <dbReference type="ARBA" id="ARBA00006667"/>
    </source>
</evidence>
<evidence type="ECO:0000313" key="20">
    <source>
        <dbReference type="Proteomes" id="UP001497453"/>
    </source>
</evidence>
<dbReference type="SUPFAM" id="SSF52087">
    <property type="entry name" value="CRAL/TRIO domain"/>
    <property type="match status" value="1"/>
</dbReference>
<keyword evidence="5 16" id="KW-0813">Transport</keyword>
<feature type="region of interest" description="Disordered" evidence="17">
    <location>
        <begin position="1"/>
        <end position="66"/>
    </location>
</feature>
<evidence type="ECO:0000256" key="6">
    <source>
        <dbReference type="ARBA" id="ARBA00022490"/>
    </source>
</evidence>
<keyword evidence="11" id="KW-0408">Iron</keyword>
<dbReference type="PROSITE" id="PS50191">
    <property type="entry name" value="CRAL_TRIO"/>
    <property type="match status" value="1"/>
</dbReference>
<organism evidence="19 20">
    <name type="scientific">Somion occarium</name>
    <dbReference type="NCBI Taxonomy" id="3059160"/>
    <lineage>
        <taxon>Eukaryota</taxon>
        <taxon>Fungi</taxon>
        <taxon>Dikarya</taxon>
        <taxon>Basidiomycota</taxon>
        <taxon>Agaricomycotina</taxon>
        <taxon>Agaricomycetes</taxon>
        <taxon>Polyporales</taxon>
        <taxon>Cerrenaceae</taxon>
        <taxon>Somion</taxon>
    </lineage>
</organism>
<evidence type="ECO:0000256" key="11">
    <source>
        <dbReference type="ARBA" id="ARBA00023004"/>
    </source>
</evidence>
<feature type="domain" description="CRAL-TRIO" evidence="18">
    <location>
        <begin position="155"/>
        <end position="332"/>
    </location>
</feature>
<evidence type="ECO:0000256" key="2">
    <source>
        <dbReference type="ARBA" id="ARBA00004406"/>
    </source>
</evidence>
<keyword evidence="10 16" id="KW-0492">Microsome</keyword>
<evidence type="ECO:0000256" key="12">
    <source>
        <dbReference type="ARBA" id="ARBA00023055"/>
    </source>
</evidence>
<comment type="catalytic activity">
    <reaction evidence="14">
        <text>a 1,2-diacyl-sn-glycero-3-phospho-(1D-myo-inositol)(in) = a 1,2-diacyl-sn-glycero-3-phospho-(1D-myo-inositol)(out)</text>
        <dbReference type="Rhea" id="RHEA:38691"/>
        <dbReference type="ChEBI" id="CHEBI:57880"/>
    </reaction>
    <physiologicalReaction direction="left-to-right" evidence="14">
        <dbReference type="Rhea" id="RHEA:38692"/>
    </physiologicalReaction>
</comment>
<evidence type="ECO:0000256" key="5">
    <source>
        <dbReference type="ARBA" id="ARBA00022448"/>
    </source>
</evidence>
<evidence type="ECO:0000256" key="4">
    <source>
        <dbReference type="ARBA" id="ARBA00018320"/>
    </source>
</evidence>
<evidence type="ECO:0000256" key="9">
    <source>
        <dbReference type="ARBA" id="ARBA00022824"/>
    </source>
</evidence>
<dbReference type="PANTHER" id="PTHR47669:SF1">
    <property type="entry name" value="PHOSPHATIDYLINOSITOL TRANSFER PROTEIN SFH5"/>
    <property type="match status" value="1"/>
</dbReference>
<keyword evidence="13 16" id="KW-0472">Membrane</keyword>
<dbReference type="Gene3D" id="3.40.525.10">
    <property type="entry name" value="CRAL-TRIO lipid binding domain"/>
    <property type="match status" value="1"/>
</dbReference>
<protein>
    <recommendedName>
        <fullName evidence="4 16">Phosphatidylinositol transfer protein SFH5</fullName>
        <shortName evidence="16">PITP SFH5</shortName>
    </recommendedName>
</protein>
<keyword evidence="7" id="KW-0349">Heme</keyword>
<dbReference type="InterPro" id="IPR011074">
    <property type="entry name" value="CRAL/TRIO_N_dom"/>
</dbReference>
<feature type="compositionally biased region" description="Low complexity" evidence="17">
    <location>
        <begin position="1"/>
        <end position="18"/>
    </location>
</feature>
<evidence type="ECO:0000256" key="14">
    <source>
        <dbReference type="ARBA" id="ARBA00024146"/>
    </source>
</evidence>
<comment type="subcellular location">
    <subcellularLocation>
        <location evidence="16">Cytoplasm</location>
    </subcellularLocation>
    <subcellularLocation>
        <location evidence="2 16">Endoplasmic reticulum membrane</location>
        <topology evidence="2 16">Peripheral membrane protein</topology>
    </subcellularLocation>
    <subcellularLocation>
        <location evidence="16">Microsome membrane</location>
        <topology evidence="16">Peripheral membrane protein</topology>
    </subcellularLocation>
</comment>
<gene>
    <name evidence="19" type="ORF">GFSPODELE1_LOCUS10252</name>
</gene>
<keyword evidence="20" id="KW-1185">Reference proteome</keyword>
<keyword evidence="6 16" id="KW-0963">Cytoplasm</keyword>
<evidence type="ECO:0000256" key="8">
    <source>
        <dbReference type="ARBA" id="ARBA00022723"/>
    </source>
</evidence>
<keyword evidence="9 16" id="KW-0256">Endoplasmic reticulum</keyword>
<dbReference type="PANTHER" id="PTHR47669">
    <property type="entry name" value="PHOSPHATIDYLINOSITOL TRANSFER PROTEIN SFH5"/>
    <property type="match status" value="1"/>
</dbReference>
<evidence type="ECO:0000256" key="16">
    <source>
        <dbReference type="RuleBase" id="RU367059"/>
    </source>
</evidence>
<evidence type="ECO:0000259" key="18">
    <source>
        <dbReference type="PROSITE" id="PS50191"/>
    </source>
</evidence>
<dbReference type="SUPFAM" id="SSF46938">
    <property type="entry name" value="CRAL/TRIO N-terminal domain"/>
    <property type="match status" value="1"/>
</dbReference>
<proteinExistence type="inferred from homology"/>
<dbReference type="InterPro" id="IPR042938">
    <property type="entry name" value="Sfh5"/>
</dbReference>
<reference evidence="20" key="1">
    <citation type="submission" date="2024-04" db="EMBL/GenBank/DDBJ databases">
        <authorList>
            <person name="Shaw F."/>
            <person name="Minotto A."/>
        </authorList>
    </citation>
    <scope>NUCLEOTIDE SEQUENCE [LARGE SCALE GENOMIC DNA]</scope>
</reference>
<keyword evidence="8" id="KW-0479">Metal-binding</keyword>
<comment type="function">
    <text evidence="15">Non-classical phosphatidylinositol (PtdIns) transfer protein (PITP), which exhibits PtdIns-binding/transfer activity in the absence of detectable PtdCho-binding/transfer activity. Regulates PtdIns(4,5)P2 homeostasis at the plasma membrane. Heme-binding protein that may play a role in organic oxidant-induced stress responses.</text>
</comment>
<dbReference type="InterPro" id="IPR036865">
    <property type="entry name" value="CRAL-TRIO_dom_sf"/>
</dbReference>
<dbReference type="InterPro" id="IPR001251">
    <property type="entry name" value="CRAL-TRIO_dom"/>
</dbReference>
<feature type="compositionally biased region" description="Low complexity" evidence="17">
    <location>
        <begin position="26"/>
        <end position="40"/>
    </location>
</feature>
<evidence type="ECO:0000313" key="19">
    <source>
        <dbReference type="EMBL" id="CAL1715487.1"/>
    </source>
</evidence>
<sequence>MSEPTVTATAPAAEPAVIEEPKPEAVTEAPATVPATAEAAPKPDSTPAPVSESAVKEDEPQNPLTEKFTDEEWKALKEFRTLLPEIFAEAFHPDDKSAKSEPIQLWGVTIDPNAPNKDARVSVILMKFLRARSLNVKEAHTMLVGTLRWREQFKFNELAKEEFPHDIFGKLGYISGKDKDGQPVVYNLYGSITDMKAVFGDVQRFIRWRVQFMEKSIELLDFVNIDQMVQVHDYDGVSFLAGRDANQKAAAAEATNIFQNHYPEFLSRKFFINVPTVLSWIFWLFKPLLSAATLAKMSVVGHGKSTIKTAFLPVIDAEQIPKRYGGSAPDFEEKA</sequence>
<dbReference type="SMART" id="SM00516">
    <property type="entry name" value="SEC14"/>
    <property type="match status" value="1"/>
</dbReference>
<keyword evidence="12 16" id="KW-0445">Lipid transport</keyword>
<evidence type="ECO:0000256" key="17">
    <source>
        <dbReference type="SAM" id="MobiDB-lite"/>
    </source>
</evidence>
<comment type="similarity">
    <text evidence="3 16">Belongs to the SFH5 family.</text>
</comment>
<evidence type="ECO:0000256" key="7">
    <source>
        <dbReference type="ARBA" id="ARBA00022617"/>
    </source>
</evidence>
<dbReference type="Proteomes" id="UP001497453">
    <property type="component" value="Chromosome 8"/>
</dbReference>
<evidence type="ECO:0000256" key="15">
    <source>
        <dbReference type="ARBA" id="ARBA00024180"/>
    </source>
</evidence>
<comment type="cofactor">
    <cofactor evidence="1">
        <name>heme b</name>
        <dbReference type="ChEBI" id="CHEBI:60344"/>
    </cofactor>
</comment>
<name>A0ABP1E695_9APHY</name>
<evidence type="ECO:0000256" key="10">
    <source>
        <dbReference type="ARBA" id="ARBA00022848"/>
    </source>
</evidence>